<keyword evidence="3" id="KW-0238">DNA-binding</keyword>
<evidence type="ECO:0000256" key="1">
    <source>
        <dbReference type="ARBA" id="ARBA00009437"/>
    </source>
</evidence>
<evidence type="ECO:0000259" key="5">
    <source>
        <dbReference type="PROSITE" id="PS50931"/>
    </source>
</evidence>
<dbReference type="RefSeq" id="WP_154381656.1">
    <property type="nucleotide sequence ID" value="NZ_WKJK01000016.1"/>
</dbReference>
<accession>A0A6I2L819</accession>
<organism evidence="6 7">
    <name type="scientific">Duganella guangzhouensis</name>
    <dbReference type="NCBI Taxonomy" id="2666084"/>
    <lineage>
        <taxon>Bacteria</taxon>
        <taxon>Pseudomonadati</taxon>
        <taxon>Pseudomonadota</taxon>
        <taxon>Betaproteobacteria</taxon>
        <taxon>Burkholderiales</taxon>
        <taxon>Oxalobacteraceae</taxon>
        <taxon>Telluria group</taxon>
        <taxon>Duganella</taxon>
    </lineage>
</organism>
<dbReference type="SUPFAM" id="SSF46785">
    <property type="entry name" value="Winged helix' DNA-binding domain"/>
    <property type="match status" value="1"/>
</dbReference>
<dbReference type="FunFam" id="1.10.10.10:FF:000001">
    <property type="entry name" value="LysR family transcriptional regulator"/>
    <property type="match status" value="1"/>
</dbReference>
<dbReference type="PROSITE" id="PS50931">
    <property type="entry name" value="HTH_LYSR"/>
    <property type="match status" value="1"/>
</dbReference>
<keyword evidence="4" id="KW-0804">Transcription</keyword>
<dbReference type="EMBL" id="WKJK01000016">
    <property type="protein sequence ID" value="MRW93347.1"/>
    <property type="molecule type" value="Genomic_DNA"/>
</dbReference>
<dbReference type="InterPro" id="IPR000847">
    <property type="entry name" value="LysR_HTH_N"/>
</dbReference>
<evidence type="ECO:0000256" key="3">
    <source>
        <dbReference type="ARBA" id="ARBA00023125"/>
    </source>
</evidence>
<dbReference type="GO" id="GO:0003677">
    <property type="term" value="F:DNA binding"/>
    <property type="evidence" value="ECO:0007669"/>
    <property type="project" value="UniProtKB-KW"/>
</dbReference>
<proteinExistence type="inferred from homology"/>
<dbReference type="InterPro" id="IPR005119">
    <property type="entry name" value="LysR_subst-bd"/>
</dbReference>
<feature type="domain" description="HTH lysR-type" evidence="5">
    <location>
        <begin position="6"/>
        <end position="63"/>
    </location>
</feature>
<evidence type="ECO:0000256" key="2">
    <source>
        <dbReference type="ARBA" id="ARBA00023015"/>
    </source>
</evidence>
<dbReference type="Gene3D" id="3.40.190.10">
    <property type="entry name" value="Periplasmic binding protein-like II"/>
    <property type="match status" value="2"/>
</dbReference>
<dbReference type="Pfam" id="PF00126">
    <property type="entry name" value="HTH_1"/>
    <property type="match status" value="1"/>
</dbReference>
<dbReference type="Gene3D" id="1.10.10.10">
    <property type="entry name" value="Winged helix-like DNA-binding domain superfamily/Winged helix DNA-binding domain"/>
    <property type="match status" value="1"/>
</dbReference>
<dbReference type="AlphaFoldDB" id="A0A6I2L819"/>
<dbReference type="SUPFAM" id="SSF53850">
    <property type="entry name" value="Periplasmic binding protein-like II"/>
    <property type="match status" value="1"/>
</dbReference>
<dbReference type="InterPro" id="IPR036388">
    <property type="entry name" value="WH-like_DNA-bd_sf"/>
</dbReference>
<gene>
    <name evidence="6" type="ORF">GJ699_25490</name>
</gene>
<evidence type="ECO:0000313" key="7">
    <source>
        <dbReference type="Proteomes" id="UP000433309"/>
    </source>
</evidence>
<keyword evidence="2" id="KW-0805">Transcription regulation</keyword>
<name>A0A6I2L819_9BURK</name>
<reference evidence="6 7" key="1">
    <citation type="submission" date="2019-11" db="EMBL/GenBank/DDBJ databases">
        <title>Novel species isolated from a subtropical stream in China.</title>
        <authorList>
            <person name="Lu H."/>
        </authorList>
    </citation>
    <scope>NUCLEOTIDE SEQUENCE [LARGE SCALE GENOMIC DNA]</scope>
    <source>
        <strain evidence="6 7">FT80W</strain>
    </source>
</reference>
<dbReference type="PANTHER" id="PTHR30579">
    <property type="entry name" value="TRANSCRIPTIONAL REGULATOR"/>
    <property type="match status" value="1"/>
</dbReference>
<keyword evidence="7" id="KW-1185">Reference proteome</keyword>
<dbReference type="GO" id="GO:0003700">
    <property type="term" value="F:DNA-binding transcription factor activity"/>
    <property type="evidence" value="ECO:0007669"/>
    <property type="project" value="InterPro"/>
</dbReference>
<evidence type="ECO:0000256" key="4">
    <source>
        <dbReference type="ARBA" id="ARBA00023163"/>
    </source>
</evidence>
<dbReference type="InterPro" id="IPR036390">
    <property type="entry name" value="WH_DNA-bd_sf"/>
</dbReference>
<comment type="similarity">
    <text evidence="1">Belongs to the LysR transcriptional regulatory family.</text>
</comment>
<evidence type="ECO:0000313" key="6">
    <source>
        <dbReference type="EMBL" id="MRW93347.1"/>
    </source>
</evidence>
<dbReference type="Proteomes" id="UP000433309">
    <property type="component" value="Unassembled WGS sequence"/>
</dbReference>
<comment type="caution">
    <text evidence="6">The sequence shown here is derived from an EMBL/GenBank/DDBJ whole genome shotgun (WGS) entry which is preliminary data.</text>
</comment>
<protein>
    <submittedName>
        <fullName evidence="6">LysR family transcriptional regulator</fullName>
    </submittedName>
</protein>
<dbReference type="Pfam" id="PF03466">
    <property type="entry name" value="LysR_substrate"/>
    <property type="match status" value="2"/>
</dbReference>
<sequence length="332" mass="34811">MRRITFDLDVLRTFVTGVDMGSFAKAADRLGRSTSAVSAQLKKLEDQLGMPVLRKEGRGMVTTPAGESLLGYARRLLELNDEAASALRGAELAGSVRLGIQQDFGEQMLTEVLGRFTRVHPQVRIEARVARNSELMEQLGGGRLDLALAWDNGVAAPQAVDVGRLSMRWIGPADVGAGRSATQLLALAGAASESLPQAAAAPGASGFAGSAQSPIDYAQEPLPLVMMDAPCIMRSAATRALDQAGIPWRIAFSSPGLSSVWAAVAAGLGVTVRTSAGLPPALRVLDAPDLPPLPQVGLRLHRAETALSPPAQRLHDIVLEALRAQPGLTGRG</sequence>
<dbReference type="PANTHER" id="PTHR30579:SF7">
    <property type="entry name" value="HTH-TYPE TRANSCRIPTIONAL REGULATOR LRHA-RELATED"/>
    <property type="match status" value="1"/>
</dbReference>
<dbReference type="InterPro" id="IPR050176">
    <property type="entry name" value="LTTR"/>
</dbReference>